<proteinExistence type="inferred from homology"/>
<feature type="domain" description="FAD/NAD(P)-binding" evidence="11">
    <location>
        <begin position="2"/>
        <end position="180"/>
    </location>
</feature>
<dbReference type="PRINTS" id="PR00419">
    <property type="entry name" value="ADXRDTASE"/>
</dbReference>
<dbReference type="PANTHER" id="PTHR48467:SF1">
    <property type="entry name" value="GLUTAMATE SYNTHASE 1 [NADH], CHLOROPLASTIC-LIKE"/>
    <property type="match status" value="1"/>
</dbReference>
<protein>
    <recommendedName>
        <fullName evidence="8">NADPH:adrenodoxin oxidoreductase, mitochondrial</fullName>
        <ecNumber evidence="8">1.18.1.6</ecNumber>
    </recommendedName>
</protein>
<keyword evidence="6 8" id="KW-0560">Oxidoreductase</keyword>
<dbReference type="Proteomes" id="UP000320333">
    <property type="component" value="Unassembled WGS sequence"/>
</dbReference>
<dbReference type="InterPro" id="IPR021163">
    <property type="entry name" value="Ferredox_Rdtase_adrenod"/>
</dbReference>
<dbReference type="AlphaFoldDB" id="A0A507FB17"/>
<dbReference type="EC" id="1.18.1.6" evidence="8"/>
<feature type="binding site" evidence="9">
    <location>
        <position position="12"/>
    </location>
    <ligand>
        <name>FAD</name>
        <dbReference type="ChEBI" id="CHEBI:57692"/>
    </ligand>
</feature>
<evidence type="ECO:0000313" key="12">
    <source>
        <dbReference type="EMBL" id="TPX73531.1"/>
    </source>
</evidence>
<evidence type="ECO:0000313" key="13">
    <source>
        <dbReference type="Proteomes" id="UP000320333"/>
    </source>
</evidence>
<keyword evidence="3 8" id="KW-0285">Flavoprotein</keyword>
<dbReference type="EMBL" id="QEAP01000180">
    <property type="protein sequence ID" value="TPX73531.1"/>
    <property type="molecule type" value="Genomic_DNA"/>
</dbReference>
<dbReference type="PIRSF" id="PIRSF000362">
    <property type="entry name" value="FNR"/>
    <property type="match status" value="1"/>
</dbReference>
<keyword evidence="13" id="KW-1185">Reference proteome</keyword>
<name>A0A507FB17_9FUNG</name>
<feature type="binding site" evidence="10">
    <location>
        <begin position="168"/>
        <end position="171"/>
    </location>
    <ligand>
        <name>NADP(+)</name>
        <dbReference type="ChEBI" id="CHEBI:58349"/>
    </ligand>
</feature>
<dbReference type="Gene3D" id="3.40.50.720">
    <property type="entry name" value="NAD(P)-binding Rossmann-like Domain"/>
    <property type="match status" value="1"/>
</dbReference>
<comment type="cofactor">
    <cofactor evidence="1 8 9">
        <name>FAD</name>
        <dbReference type="ChEBI" id="CHEBI:57692"/>
    </cofactor>
</comment>
<evidence type="ECO:0000256" key="2">
    <source>
        <dbReference type="ARBA" id="ARBA00008312"/>
    </source>
</evidence>
<feature type="binding site" evidence="9">
    <location>
        <position position="41"/>
    </location>
    <ligand>
        <name>FAD</name>
        <dbReference type="ChEBI" id="CHEBI:57692"/>
    </ligand>
</feature>
<dbReference type="GO" id="GO:0016491">
    <property type="term" value="F:oxidoreductase activity"/>
    <property type="evidence" value="ECO:0007669"/>
    <property type="project" value="UniProtKB-KW"/>
</dbReference>
<evidence type="ECO:0000256" key="7">
    <source>
        <dbReference type="ARBA" id="ARBA00048933"/>
    </source>
</evidence>
<dbReference type="GO" id="GO:0005739">
    <property type="term" value="C:mitochondrion"/>
    <property type="evidence" value="ECO:0007669"/>
    <property type="project" value="UniProtKB-SubCell"/>
</dbReference>
<dbReference type="InterPro" id="IPR023753">
    <property type="entry name" value="FAD/NAD-binding_dom"/>
</dbReference>
<dbReference type="Gene3D" id="3.50.50.60">
    <property type="entry name" value="FAD/NAD(P)-binding domain"/>
    <property type="match status" value="1"/>
</dbReference>
<evidence type="ECO:0000256" key="9">
    <source>
        <dbReference type="PIRSR" id="PIRSR000362-1"/>
    </source>
</evidence>
<comment type="similarity">
    <text evidence="2 8">Belongs to the ferredoxin--NADP reductase type 1 family.</text>
</comment>
<gene>
    <name evidence="12" type="ORF">CcCBS67573_g05197</name>
</gene>
<sequence length="480" mass="52452">MFKVAVIGSGPAAFYTAQHLLKSRSNVSIHMFEKLATPFGLVRFGIAADHQDAKKVANKFDELATHYQKEGRFQFVGGVEVVGSEDADAVANASLSQRRLPFSLLRKNYDVVIAAYGAESAKTMPLKQGRAVSAHDFVQWVNGHPDSIGHSDMFAHHLEAETAVVVGHGNVALDVARVLLDDVDSLRRTDVPDNVLQVLAESKVRHVRLVARRGPFQMAFTAKELREMTKLPNASYMPNELLSSEPYKSSDSLPWLDRSPKRLMQILHGSGDAKAIKSKSWALDWYLSPHQILQDENTKSIKAIQFQKTSPVSSVVPFGSKIELVPNEFVDMPCGLVISSLGYTGLPLPNCSEDLPFDARSGVIPNIQGRVIDPATKAPIEGLYASGWIKRGAVGVIAATMYDAVETADSILADLETAKPDASKQGFAGIQAHLGGKAVSYDGWKVLDEHERKEGAKRGKLREKVVDLKSAMRIIDMGDK</sequence>
<feature type="binding site" evidence="9">
    <location>
        <begin position="395"/>
        <end position="397"/>
    </location>
    <ligand>
        <name>FAD</name>
        <dbReference type="ChEBI" id="CHEBI:57692"/>
    </ligand>
</feature>
<dbReference type="PANTHER" id="PTHR48467">
    <property type="entry name" value="GLUTAMATE SYNTHASE 1 [NADH], CHLOROPLASTIC-LIKE"/>
    <property type="match status" value="1"/>
</dbReference>
<feature type="binding site" evidence="10">
    <location>
        <position position="395"/>
    </location>
    <ligand>
        <name>NADP(+)</name>
        <dbReference type="ChEBI" id="CHEBI:58349"/>
    </ligand>
</feature>
<dbReference type="OrthoDB" id="333024at2759"/>
<evidence type="ECO:0000256" key="1">
    <source>
        <dbReference type="ARBA" id="ARBA00001974"/>
    </source>
</evidence>
<comment type="subcellular location">
    <subcellularLocation>
        <location evidence="8">Mitochondrion</location>
    </subcellularLocation>
</comment>
<keyword evidence="4 8" id="KW-0274">FAD</keyword>
<feature type="binding site" evidence="9">
    <location>
        <position position="388"/>
    </location>
    <ligand>
        <name>FAD</name>
        <dbReference type="ChEBI" id="CHEBI:57692"/>
    </ligand>
</feature>
<dbReference type="STRING" id="246404.A0A507FB17"/>
<dbReference type="SUPFAM" id="SSF51971">
    <property type="entry name" value="Nucleotide-binding domain"/>
    <property type="match status" value="1"/>
</dbReference>
<evidence type="ECO:0000256" key="8">
    <source>
        <dbReference type="PIRNR" id="PIRNR000362"/>
    </source>
</evidence>
<evidence type="ECO:0000256" key="5">
    <source>
        <dbReference type="ARBA" id="ARBA00022857"/>
    </source>
</evidence>
<dbReference type="Pfam" id="PF07992">
    <property type="entry name" value="Pyr_redox_2"/>
    <property type="match status" value="1"/>
</dbReference>
<feature type="binding site" evidence="9">
    <location>
        <position position="81"/>
    </location>
    <ligand>
        <name>FAD</name>
        <dbReference type="ChEBI" id="CHEBI:57692"/>
    </ligand>
</feature>
<feature type="binding site" evidence="10">
    <location>
        <begin position="212"/>
        <end position="213"/>
    </location>
    <ligand>
        <name>NADP(+)</name>
        <dbReference type="ChEBI" id="CHEBI:58349"/>
    </ligand>
</feature>
<reference evidence="12 13" key="1">
    <citation type="journal article" date="2019" name="Sci. Rep.">
        <title>Comparative genomics of chytrid fungi reveal insights into the obligate biotrophic and pathogenic lifestyle of Synchytrium endobioticum.</title>
        <authorList>
            <person name="van de Vossenberg B.T.L.H."/>
            <person name="Warris S."/>
            <person name="Nguyen H.D.T."/>
            <person name="van Gent-Pelzer M.P.E."/>
            <person name="Joly D.L."/>
            <person name="van de Geest H.C."/>
            <person name="Bonants P.J.M."/>
            <person name="Smith D.S."/>
            <person name="Levesque C.A."/>
            <person name="van der Lee T.A.J."/>
        </authorList>
    </citation>
    <scope>NUCLEOTIDE SEQUENCE [LARGE SCALE GENOMIC DNA]</scope>
    <source>
        <strain evidence="12 13">CBS 675.73</strain>
    </source>
</reference>
<evidence type="ECO:0000259" key="11">
    <source>
        <dbReference type="Pfam" id="PF07992"/>
    </source>
</evidence>
<keyword evidence="5 8" id="KW-0521">NADP</keyword>
<evidence type="ECO:0000256" key="4">
    <source>
        <dbReference type="ARBA" id="ARBA00022827"/>
    </source>
</evidence>
<comment type="catalytic activity">
    <reaction evidence="7 8">
        <text>2 reduced [adrenodoxin] + NADP(+) + H(+) = 2 oxidized [adrenodoxin] + NADPH</text>
        <dbReference type="Rhea" id="RHEA:42312"/>
        <dbReference type="Rhea" id="RHEA-COMP:9998"/>
        <dbReference type="Rhea" id="RHEA-COMP:9999"/>
        <dbReference type="ChEBI" id="CHEBI:15378"/>
        <dbReference type="ChEBI" id="CHEBI:33737"/>
        <dbReference type="ChEBI" id="CHEBI:33738"/>
        <dbReference type="ChEBI" id="CHEBI:57783"/>
        <dbReference type="ChEBI" id="CHEBI:58349"/>
        <dbReference type="EC" id="1.18.1.6"/>
    </reaction>
</comment>
<comment type="caution">
    <text evidence="12">The sequence shown here is derived from an EMBL/GenBank/DDBJ whole genome shotgun (WGS) entry which is preliminary data.</text>
</comment>
<organism evidence="12 13">
    <name type="scientific">Chytriomyces confervae</name>
    <dbReference type="NCBI Taxonomy" id="246404"/>
    <lineage>
        <taxon>Eukaryota</taxon>
        <taxon>Fungi</taxon>
        <taxon>Fungi incertae sedis</taxon>
        <taxon>Chytridiomycota</taxon>
        <taxon>Chytridiomycota incertae sedis</taxon>
        <taxon>Chytridiomycetes</taxon>
        <taxon>Chytridiales</taxon>
        <taxon>Chytriomycetaceae</taxon>
        <taxon>Chytriomyces</taxon>
    </lineage>
</organism>
<dbReference type="InterPro" id="IPR036188">
    <property type="entry name" value="FAD/NAD-bd_sf"/>
</dbReference>
<keyword evidence="8" id="KW-0496">Mitochondrion</keyword>
<evidence type="ECO:0000256" key="3">
    <source>
        <dbReference type="ARBA" id="ARBA00022630"/>
    </source>
</evidence>
<feature type="binding site" evidence="10">
    <location>
        <position position="224"/>
    </location>
    <ligand>
        <name>NADP(+)</name>
        <dbReference type="ChEBI" id="CHEBI:58349"/>
    </ligand>
</feature>
<accession>A0A507FB17</accession>
<feature type="binding site" evidence="9">
    <location>
        <position position="33"/>
    </location>
    <ligand>
        <name>FAD</name>
        <dbReference type="ChEBI" id="CHEBI:57692"/>
    </ligand>
</feature>
<evidence type="ECO:0000256" key="10">
    <source>
        <dbReference type="PIRSR" id="PIRSR000362-2"/>
    </source>
</evidence>
<dbReference type="InterPro" id="IPR055275">
    <property type="entry name" value="Ferredox_Rdtase"/>
</dbReference>
<evidence type="ECO:0000256" key="6">
    <source>
        <dbReference type="ARBA" id="ARBA00023002"/>
    </source>
</evidence>